<evidence type="ECO:0000259" key="8">
    <source>
        <dbReference type="Pfam" id="PF02687"/>
    </source>
</evidence>
<evidence type="ECO:0000256" key="4">
    <source>
        <dbReference type="ARBA" id="ARBA00022989"/>
    </source>
</evidence>
<dbReference type="PANTHER" id="PTHR30572">
    <property type="entry name" value="MEMBRANE COMPONENT OF TRANSPORTER-RELATED"/>
    <property type="match status" value="1"/>
</dbReference>
<evidence type="ECO:0000313" key="10">
    <source>
        <dbReference type="EMBL" id="AOS46187.1"/>
    </source>
</evidence>
<evidence type="ECO:0000259" key="9">
    <source>
        <dbReference type="Pfam" id="PF12704"/>
    </source>
</evidence>
<dbReference type="Proteomes" id="UP000095228">
    <property type="component" value="Chromosome"/>
</dbReference>
<dbReference type="RefSeq" id="WP_069963265.1">
    <property type="nucleotide sequence ID" value="NZ_CP016094.1"/>
</dbReference>
<feature type="transmembrane region" description="Helical" evidence="7">
    <location>
        <begin position="382"/>
        <end position="404"/>
    </location>
</feature>
<feature type="domain" description="ABC3 transporter permease C-terminal" evidence="8">
    <location>
        <begin position="716"/>
        <end position="833"/>
    </location>
</feature>
<feature type="transmembrane region" description="Helical" evidence="7">
    <location>
        <begin position="803"/>
        <end position="825"/>
    </location>
</feature>
<dbReference type="Pfam" id="PF12704">
    <property type="entry name" value="MacB_PCD"/>
    <property type="match status" value="2"/>
</dbReference>
<feature type="transmembrane region" description="Helical" evidence="7">
    <location>
        <begin position="338"/>
        <end position="356"/>
    </location>
</feature>
<dbReference type="EMBL" id="CP016094">
    <property type="protein sequence ID" value="AOS46187.1"/>
    <property type="molecule type" value="Genomic_DNA"/>
</dbReference>
<keyword evidence="10" id="KW-0547">Nucleotide-binding</keyword>
<evidence type="ECO:0000313" key="11">
    <source>
        <dbReference type="Proteomes" id="UP000095228"/>
    </source>
</evidence>
<dbReference type="InterPro" id="IPR050250">
    <property type="entry name" value="Macrolide_Exporter_MacB"/>
</dbReference>
<comment type="similarity">
    <text evidence="6">Belongs to the ABC-4 integral membrane protein family.</text>
</comment>
<dbReference type="KEGG" id="obg:Verru16b_03284"/>
<keyword evidence="4 7" id="KW-1133">Transmembrane helix</keyword>
<keyword evidence="2" id="KW-1003">Cell membrane</keyword>
<keyword evidence="10" id="KW-0067">ATP-binding</keyword>
<feature type="domain" description="MacB-like periplasmic core" evidence="9">
    <location>
        <begin position="432"/>
        <end position="674"/>
    </location>
</feature>
<feature type="domain" description="ABC3 transporter permease C-terminal" evidence="8">
    <location>
        <begin position="289"/>
        <end position="409"/>
    </location>
</feature>
<dbReference type="STRING" id="1838286.Verru16b_03284"/>
<keyword evidence="3 7" id="KW-0812">Transmembrane</keyword>
<feature type="transmembrane region" description="Helical" evidence="7">
    <location>
        <begin position="769"/>
        <end position="791"/>
    </location>
</feature>
<evidence type="ECO:0000256" key="5">
    <source>
        <dbReference type="ARBA" id="ARBA00023136"/>
    </source>
</evidence>
<dbReference type="GO" id="GO:0005886">
    <property type="term" value="C:plasma membrane"/>
    <property type="evidence" value="ECO:0007669"/>
    <property type="project" value="UniProtKB-SubCell"/>
</dbReference>
<sequence>MIIETFLQDLRIGLRVLIKEKSFCALAIFVLSLGICAVTTQFSVVNGVMLRGFSFPNASRLVSVQLIDPTSVNFFGVNSQMFSQDFLDLEAEQKSLEHLGAYINGSTVNMTIGADAQRFTGAYVSDGFMPALGVTPVMGRGFTREDNTPGAPKVTIIGYELWQRHFGGAPDILGRSVRLNGKPATVIGVMAPGFAFPQNEQLWIPVFNEFPPQDRNNQNAAGNGVQLLASLKPGVSVDQAQLEFSAFARRFAETYPDTNKVFNTALVEPLIKAFTPAALSGQLLVMLAFCFGVLLLACVNVMNMQFARATLRAKELAIRSSLGATRVRLIRQMLTESLLVAVLGAILGVGLSYWAVDLLTATVKNLANPIPAYITFDIDGRVLAFTVGATLVAALVSGLIPAWMSSRASAAEALKDSGRGTTSRAVNLITRGLVVGQLFVTCILLIGSLLQLRSILNQQSLDYGYDTSAVLAGRMGLMDGDYPTNEARQLFYERLLAQVRTNPAVEAVALTNRFRMVFSGATAIEIEGRAYKEEKDRPNASFEQVSDGYFGVTAQKLLEGRDFNGDDTDARLPVAIVNAAFARKHYGLESALGRRFRLSLNNGASFTPWRTIVGVVSDVRMVGPFPNANVDDSGFYVPFFATLFSPVAAAEPSAPQFGTIALRARGGQRGTALLEVLRSEARKADPNLPLYFVGTPKDSIEVFTGANKVIATMFTLFGAVAMVLASVGLYGVTSFSVNQRTQEFGVRMALGADQGRILGMVMKQGSWQLGLGLGIGLLLSAGLAVAFGAQIQNFLIGITALDPLTYLAVTVVLSVVSLIATLIPARRATRVDPMVALRSE</sequence>
<organism evidence="10 11">
    <name type="scientific">Lacunisphaera limnophila</name>
    <dbReference type="NCBI Taxonomy" id="1838286"/>
    <lineage>
        <taxon>Bacteria</taxon>
        <taxon>Pseudomonadati</taxon>
        <taxon>Verrucomicrobiota</taxon>
        <taxon>Opitutia</taxon>
        <taxon>Opitutales</taxon>
        <taxon>Opitutaceae</taxon>
        <taxon>Lacunisphaera</taxon>
    </lineage>
</organism>
<dbReference type="GO" id="GO:0016787">
    <property type="term" value="F:hydrolase activity"/>
    <property type="evidence" value="ECO:0007669"/>
    <property type="project" value="UniProtKB-KW"/>
</dbReference>
<dbReference type="EC" id="3.6.3.-" evidence="10"/>
<comment type="subcellular location">
    <subcellularLocation>
        <location evidence="1">Cell membrane</location>
        <topology evidence="1">Multi-pass membrane protein</topology>
    </subcellularLocation>
</comment>
<keyword evidence="10" id="KW-0378">Hydrolase</keyword>
<reference evidence="10 11" key="1">
    <citation type="submission" date="2016-06" db="EMBL/GenBank/DDBJ databases">
        <title>Three novel species with peptidoglycan cell walls form the new genus Lacunisphaera gen. nov. in the family Opitutaceae of the verrucomicrobial subdivision 4.</title>
        <authorList>
            <person name="Rast P."/>
            <person name="Gloeckner I."/>
            <person name="Jogler M."/>
            <person name="Boedeker C."/>
            <person name="Jeske O."/>
            <person name="Wiegand S."/>
            <person name="Reinhardt R."/>
            <person name="Schumann P."/>
            <person name="Rohde M."/>
            <person name="Spring S."/>
            <person name="Gloeckner F.O."/>
            <person name="Jogler C."/>
        </authorList>
    </citation>
    <scope>NUCLEOTIDE SEQUENCE [LARGE SCALE GENOMIC DNA]</scope>
    <source>
        <strain evidence="10 11">IG16b</strain>
    </source>
</reference>
<dbReference type="InterPro" id="IPR003838">
    <property type="entry name" value="ABC3_permease_C"/>
</dbReference>
<dbReference type="GO" id="GO:0022857">
    <property type="term" value="F:transmembrane transporter activity"/>
    <property type="evidence" value="ECO:0007669"/>
    <property type="project" value="TreeGrafter"/>
</dbReference>
<dbReference type="PANTHER" id="PTHR30572:SF4">
    <property type="entry name" value="ABC TRANSPORTER PERMEASE YTRF"/>
    <property type="match status" value="1"/>
</dbReference>
<evidence type="ECO:0000256" key="1">
    <source>
        <dbReference type="ARBA" id="ARBA00004651"/>
    </source>
</evidence>
<protein>
    <submittedName>
        <fullName evidence="10">Macrolide export ATP-binding/permease protein MacB</fullName>
        <ecNumber evidence="10">3.6.3.-</ecNumber>
    </submittedName>
</protein>
<feature type="transmembrane region" description="Helical" evidence="7">
    <location>
        <begin position="283"/>
        <end position="302"/>
    </location>
</feature>
<gene>
    <name evidence="10" type="primary">macB_17</name>
    <name evidence="10" type="ORF">Verru16b_03284</name>
</gene>
<feature type="transmembrane region" description="Helical" evidence="7">
    <location>
        <begin position="23"/>
        <end position="44"/>
    </location>
</feature>
<dbReference type="GO" id="GO:0005524">
    <property type="term" value="F:ATP binding"/>
    <property type="evidence" value="ECO:0007669"/>
    <property type="project" value="UniProtKB-KW"/>
</dbReference>
<keyword evidence="11" id="KW-1185">Reference proteome</keyword>
<dbReference type="OrthoDB" id="9770036at2"/>
<evidence type="ECO:0000256" key="3">
    <source>
        <dbReference type="ARBA" id="ARBA00022692"/>
    </source>
</evidence>
<feature type="transmembrane region" description="Helical" evidence="7">
    <location>
        <begin position="709"/>
        <end position="732"/>
    </location>
</feature>
<dbReference type="AlphaFoldDB" id="A0A1D8AZ78"/>
<keyword evidence="5 7" id="KW-0472">Membrane</keyword>
<feature type="transmembrane region" description="Helical" evidence="7">
    <location>
        <begin position="425"/>
        <end position="450"/>
    </location>
</feature>
<dbReference type="Pfam" id="PF02687">
    <property type="entry name" value="FtsX"/>
    <property type="match status" value="2"/>
</dbReference>
<dbReference type="InterPro" id="IPR017800">
    <property type="entry name" value="ADOP"/>
</dbReference>
<feature type="domain" description="MacB-like periplasmic core" evidence="9">
    <location>
        <begin position="25"/>
        <end position="243"/>
    </location>
</feature>
<dbReference type="NCBIfam" id="TIGR03434">
    <property type="entry name" value="ADOP"/>
    <property type="match status" value="1"/>
</dbReference>
<dbReference type="InterPro" id="IPR025857">
    <property type="entry name" value="MacB_PCD"/>
</dbReference>
<evidence type="ECO:0000256" key="6">
    <source>
        <dbReference type="ARBA" id="ARBA00038076"/>
    </source>
</evidence>
<evidence type="ECO:0000256" key="2">
    <source>
        <dbReference type="ARBA" id="ARBA00022475"/>
    </source>
</evidence>
<evidence type="ECO:0000256" key="7">
    <source>
        <dbReference type="SAM" id="Phobius"/>
    </source>
</evidence>
<name>A0A1D8AZ78_9BACT</name>
<accession>A0A1D8AZ78</accession>
<proteinExistence type="inferred from homology"/>